<protein>
    <submittedName>
        <fullName evidence="1">Uncharacterized protein</fullName>
    </submittedName>
</protein>
<dbReference type="EMBL" id="LAZR01010355">
    <property type="protein sequence ID" value="KKM67399.1"/>
    <property type="molecule type" value="Genomic_DNA"/>
</dbReference>
<reference evidence="1" key="1">
    <citation type="journal article" date="2015" name="Nature">
        <title>Complex archaea that bridge the gap between prokaryotes and eukaryotes.</title>
        <authorList>
            <person name="Spang A."/>
            <person name="Saw J.H."/>
            <person name="Jorgensen S.L."/>
            <person name="Zaremba-Niedzwiedzka K."/>
            <person name="Martijn J."/>
            <person name="Lind A.E."/>
            <person name="van Eijk R."/>
            <person name="Schleper C."/>
            <person name="Guy L."/>
            <person name="Ettema T.J."/>
        </authorList>
    </citation>
    <scope>NUCLEOTIDE SEQUENCE</scope>
</reference>
<comment type="caution">
    <text evidence="1">The sequence shown here is derived from an EMBL/GenBank/DDBJ whole genome shotgun (WGS) entry which is preliminary data.</text>
</comment>
<name>A0A0F9JC75_9ZZZZ</name>
<dbReference type="AlphaFoldDB" id="A0A0F9JC75"/>
<organism evidence="1">
    <name type="scientific">marine sediment metagenome</name>
    <dbReference type="NCBI Taxonomy" id="412755"/>
    <lineage>
        <taxon>unclassified sequences</taxon>
        <taxon>metagenomes</taxon>
        <taxon>ecological metagenomes</taxon>
    </lineage>
</organism>
<proteinExistence type="predicted"/>
<gene>
    <name evidence="1" type="ORF">LCGC14_1471430</name>
</gene>
<evidence type="ECO:0000313" key="1">
    <source>
        <dbReference type="EMBL" id="KKM67399.1"/>
    </source>
</evidence>
<feature type="non-terminal residue" evidence="1">
    <location>
        <position position="24"/>
    </location>
</feature>
<accession>A0A0F9JC75</accession>
<sequence>MSTNPKFIVMCRVTGGVTGTREAP</sequence>